<keyword evidence="1" id="KW-1133">Transmembrane helix</keyword>
<dbReference type="Proteomes" id="UP000009168">
    <property type="component" value="Unassembled WGS sequence"/>
</dbReference>
<feature type="transmembrane region" description="Helical" evidence="1">
    <location>
        <begin position="131"/>
        <end position="151"/>
    </location>
</feature>
<evidence type="ECO:0000256" key="1">
    <source>
        <dbReference type="SAM" id="Phobius"/>
    </source>
</evidence>
<feature type="transmembrane region" description="Helical" evidence="1">
    <location>
        <begin position="362"/>
        <end position="382"/>
    </location>
</feature>
<proteinExistence type="predicted"/>
<keyword evidence="3" id="KW-1185">Reference proteome</keyword>
<dbReference type="InParanoid" id="W7XJF7"/>
<feature type="transmembrane region" description="Helical" evidence="1">
    <location>
        <begin position="95"/>
        <end position="119"/>
    </location>
</feature>
<accession>W7XJF7</accession>
<feature type="transmembrane region" description="Helical" evidence="1">
    <location>
        <begin position="423"/>
        <end position="446"/>
    </location>
</feature>
<dbReference type="SUPFAM" id="SSF57184">
    <property type="entry name" value="Growth factor receptor domain"/>
    <property type="match status" value="1"/>
</dbReference>
<feature type="transmembrane region" description="Helical" evidence="1">
    <location>
        <begin position="389"/>
        <end position="411"/>
    </location>
</feature>
<feature type="transmembrane region" description="Helical" evidence="1">
    <location>
        <begin position="7"/>
        <end position="25"/>
    </location>
</feature>
<dbReference type="RefSeq" id="XP_012651950.1">
    <property type="nucleotide sequence ID" value="XM_012796496.1"/>
</dbReference>
<dbReference type="GeneID" id="24438733"/>
<keyword evidence="1 2" id="KW-0812">Transmembrane</keyword>
<feature type="transmembrane region" description="Helical" evidence="1">
    <location>
        <begin position="335"/>
        <end position="356"/>
    </location>
</feature>
<feature type="transmembrane region" description="Helical" evidence="1">
    <location>
        <begin position="250"/>
        <end position="270"/>
    </location>
</feature>
<feature type="transmembrane region" description="Helical" evidence="1">
    <location>
        <begin position="282"/>
        <end position="309"/>
    </location>
</feature>
<sequence>MKKNIQLYQIIYFLLLFSSLIQFISADNNSDQCYLGCATCSQNNSPNSCITCYKGRGETILNQSIYNSCPCFGDYEETLDQDCQPKSSSYKAINVIMSIFVIILIILLVLLAASGHHLLTFIIFDNFQLIGYLRIINIPLTGIMDTVLGTLQNLNLGILFGRTLNYQQNLLLSNGQYSPVQILNVPDQNITSPAQLPLMGFSYSFLYNMMSLLILYIVIGSIISFFVIIQKCKRYKSGLIFLVNQKRYTTIVRLITITICEVIFYALLQLQKISFSNSFNQFSFALTIIALIGLAVLVFFLIFAINWTIQVQEMSNPKYNTYFDRLKRKTLVNKNLICIQLFVKLIFISFVVVGITQPETSLMILLILYVAYSILVAVCISLTKARIYIAYILLTILVIISIILVGIYKILGSNIDSNKNGLLIISWFFAIFIMISVISCVIYATAELISVLPDLLNNLRQAWNYLNNHEEVVEDDENIQNQQNTKDISNNLEFSLVTKRKLATKNKKQSVNHIFQGINNQTQTAQWYDNPLNSKQQNEIDQIQQSFQQQINFELNEKQRGSMIQSRISANNEFNINNNDL</sequence>
<dbReference type="InterPro" id="IPR009030">
    <property type="entry name" value="Growth_fac_rcpt_cys_sf"/>
</dbReference>
<dbReference type="EMBL" id="GG662770">
    <property type="protein sequence ID" value="EWS75481.1"/>
    <property type="molecule type" value="Genomic_DNA"/>
</dbReference>
<evidence type="ECO:0000313" key="3">
    <source>
        <dbReference type="Proteomes" id="UP000009168"/>
    </source>
</evidence>
<protein>
    <submittedName>
        <fullName evidence="2">Transmembrane protein, putative</fullName>
    </submittedName>
</protein>
<gene>
    <name evidence="2" type="ORF">TTHERM_000394699</name>
</gene>
<keyword evidence="1" id="KW-0472">Membrane</keyword>
<organism evidence="2 3">
    <name type="scientific">Tetrahymena thermophila (strain SB210)</name>
    <dbReference type="NCBI Taxonomy" id="312017"/>
    <lineage>
        <taxon>Eukaryota</taxon>
        <taxon>Sar</taxon>
        <taxon>Alveolata</taxon>
        <taxon>Ciliophora</taxon>
        <taxon>Intramacronucleata</taxon>
        <taxon>Oligohymenophorea</taxon>
        <taxon>Hymenostomatida</taxon>
        <taxon>Tetrahymenina</taxon>
        <taxon>Tetrahymenidae</taxon>
        <taxon>Tetrahymena</taxon>
    </lineage>
</organism>
<dbReference type="KEGG" id="tet:TTHERM_000394699"/>
<feature type="transmembrane region" description="Helical" evidence="1">
    <location>
        <begin position="205"/>
        <end position="229"/>
    </location>
</feature>
<evidence type="ECO:0000313" key="2">
    <source>
        <dbReference type="EMBL" id="EWS75481.1"/>
    </source>
</evidence>
<name>W7XJF7_TETTS</name>
<reference evidence="3" key="1">
    <citation type="journal article" date="2006" name="PLoS Biol.">
        <title>Macronuclear genome sequence of the ciliate Tetrahymena thermophila, a model eukaryote.</title>
        <authorList>
            <person name="Eisen J.A."/>
            <person name="Coyne R.S."/>
            <person name="Wu M."/>
            <person name="Wu D."/>
            <person name="Thiagarajan M."/>
            <person name="Wortman J.R."/>
            <person name="Badger J.H."/>
            <person name="Ren Q."/>
            <person name="Amedeo P."/>
            <person name="Jones K.M."/>
            <person name="Tallon L.J."/>
            <person name="Delcher A.L."/>
            <person name="Salzberg S.L."/>
            <person name="Silva J.C."/>
            <person name="Haas B.J."/>
            <person name="Majoros W.H."/>
            <person name="Farzad M."/>
            <person name="Carlton J.M."/>
            <person name="Smith R.K. Jr."/>
            <person name="Garg J."/>
            <person name="Pearlman R.E."/>
            <person name="Karrer K.M."/>
            <person name="Sun L."/>
            <person name="Manning G."/>
            <person name="Elde N.C."/>
            <person name="Turkewitz A.P."/>
            <person name="Asai D.J."/>
            <person name="Wilkes D.E."/>
            <person name="Wang Y."/>
            <person name="Cai H."/>
            <person name="Collins K."/>
            <person name="Stewart B.A."/>
            <person name="Lee S.R."/>
            <person name="Wilamowska K."/>
            <person name="Weinberg Z."/>
            <person name="Ruzzo W.L."/>
            <person name="Wloga D."/>
            <person name="Gaertig J."/>
            <person name="Frankel J."/>
            <person name="Tsao C.-C."/>
            <person name="Gorovsky M.A."/>
            <person name="Keeling P.J."/>
            <person name="Waller R.F."/>
            <person name="Patron N.J."/>
            <person name="Cherry J.M."/>
            <person name="Stover N.A."/>
            <person name="Krieger C.J."/>
            <person name="del Toro C."/>
            <person name="Ryder H.F."/>
            <person name="Williamson S.C."/>
            <person name="Barbeau R.A."/>
            <person name="Hamilton E.P."/>
            <person name="Orias E."/>
        </authorList>
    </citation>
    <scope>NUCLEOTIDE SEQUENCE [LARGE SCALE GENOMIC DNA]</scope>
    <source>
        <strain evidence="3">SB210</strain>
    </source>
</reference>
<dbReference type="AlphaFoldDB" id="W7XJF7"/>